<dbReference type="InterPro" id="IPR011989">
    <property type="entry name" value="ARM-like"/>
</dbReference>
<dbReference type="EMBL" id="ML770106">
    <property type="protein sequence ID" value="KAE9384635.1"/>
    <property type="molecule type" value="Genomic_DNA"/>
</dbReference>
<dbReference type="AlphaFoldDB" id="A0A6A4GH84"/>
<evidence type="ECO:0000256" key="1">
    <source>
        <dbReference type="SAM" id="MobiDB-lite"/>
    </source>
</evidence>
<protein>
    <submittedName>
        <fullName evidence="2">Uncharacterized protein</fullName>
    </submittedName>
</protein>
<reference evidence="2" key="1">
    <citation type="journal article" date="2019" name="Environ. Microbiol.">
        <title>Fungal ecological strategies reflected in gene transcription - a case study of two litter decomposers.</title>
        <authorList>
            <person name="Barbi F."/>
            <person name="Kohler A."/>
            <person name="Barry K."/>
            <person name="Baskaran P."/>
            <person name="Daum C."/>
            <person name="Fauchery L."/>
            <person name="Ihrmark K."/>
            <person name="Kuo A."/>
            <person name="LaButti K."/>
            <person name="Lipzen A."/>
            <person name="Morin E."/>
            <person name="Grigoriev I.V."/>
            <person name="Henrissat B."/>
            <person name="Lindahl B."/>
            <person name="Martin F."/>
        </authorList>
    </citation>
    <scope>NUCLEOTIDE SEQUENCE</scope>
    <source>
        <strain evidence="2">JB14</strain>
    </source>
</reference>
<evidence type="ECO:0000313" key="3">
    <source>
        <dbReference type="Proteomes" id="UP000799118"/>
    </source>
</evidence>
<feature type="region of interest" description="Disordered" evidence="1">
    <location>
        <begin position="268"/>
        <end position="305"/>
    </location>
</feature>
<dbReference type="Gene3D" id="1.25.10.10">
    <property type="entry name" value="Leucine-rich Repeat Variant"/>
    <property type="match status" value="1"/>
</dbReference>
<keyword evidence="3" id="KW-1185">Reference proteome</keyword>
<accession>A0A6A4GH84</accession>
<proteinExistence type="predicted"/>
<organism evidence="2 3">
    <name type="scientific">Gymnopus androsaceus JB14</name>
    <dbReference type="NCBI Taxonomy" id="1447944"/>
    <lineage>
        <taxon>Eukaryota</taxon>
        <taxon>Fungi</taxon>
        <taxon>Dikarya</taxon>
        <taxon>Basidiomycota</taxon>
        <taxon>Agaricomycotina</taxon>
        <taxon>Agaricomycetes</taxon>
        <taxon>Agaricomycetidae</taxon>
        <taxon>Agaricales</taxon>
        <taxon>Marasmiineae</taxon>
        <taxon>Omphalotaceae</taxon>
        <taxon>Gymnopus</taxon>
    </lineage>
</organism>
<gene>
    <name evidence="2" type="ORF">BT96DRAFT_1026834</name>
</gene>
<sequence>MIGQFGVGRITSLTEVQKLIYYLTSAAATRDSPFLEFRASRFFSSWTPSTSFQTPDIQKVLAFEGAFEKLFNIVREGGIEGGAVAHEALICVDNLRGLTRATKNWTATFSSLPAAFPAEYPARCSRTTGICSEFWDDQKLVNALAIVAIIGLLIRIKRLRWSRLLCIHALPDWKSRSHLMAYIPQNTSSPSSSCKPQFPLSELIITPYMPVPETNGEEWDRFRSCFSFRCSCRIGFERRVQRPGKCKETDDQAWNYELQHILARSIKPQPPTQIPSSAAGGGSFFVPADGPAPEPTPAAHKEDDDPPQTLLQILAEHLSLVFLSRSIHQTWNQENGID</sequence>
<dbReference type="Proteomes" id="UP000799118">
    <property type="component" value="Unassembled WGS sequence"/>
</dbReference>
<dbReference type="OrthoDB" id="198977at2759"/>
<name>A0A6A4GH84_9AGAR</name>
<evidence type="ECO:0000313" key="2">
    <source>
        <dbReference type="EMBL" id="KAE9384635.1"/>
    </source>
</evidence>